<name>A0A1D8PKJ8_CANAL</name>
<dbReference type="Proteomes" id="UP000000559">
    <property type="component" value="Chromosome 3"/>
</dbReference>
<dbReference type="AlphaFoldDB" id="A0A1D8PKJ8"/>
<reference evidence="7 8" key="3">
    <citation type="journal article" date="2013" name="Genome Biol.">
        <title>Assembly of a phased diploid Candida albicans genome facilitates allele-specific measurements and provides a simple model for repeat and indel structure.</title>
        <authorList>
            <person name="Muzzey D."/>
            <person name="Schwartz K."/>
            <person name="Weissman J.S."/>
            <person name="Sherlock G."/>
        </authorList>
    </citation>
    <scope>NUCLEOTIDE SEQUENCE [LARGE SCALE GENOMIC DNA]</scope>
    <source>
        <strain evidence="8">SC5314 / ATCC MYA-2876</strain>
    </source>
</reference>
<keyword evidence="3" id="KW-0698">rRNA processing</keyword>
<evidence type="ECO:0000256" key="5">
    <source>
        <dbReference type="SAM" id="MobiDB-lite"/>
    </source>
</evidence>
<dbReference type="OrthoDB" id="2019504at2759"/>
<comment type="similarity">
    <text evidence="2">Belongs to the RRP1 family.</text>
</comment>
<dbReference type="STRING" id="237561.A0A1D8PKJ8"/>
<feature type="region of interest" description="Disordered" evidence="5">
    <location>
        <begin position="241"/>
        <end position="275"/>
    </location>
</feature>
<dbReference type="PANTHER" id="PTHR13026:SF0">
    <property type="entry name" value="RIBOSOMAL RNA PROCESSING 1B"/>
    <property type="match status" value="1"/>
</dbReference>
<dbReference type="VEuPathDB" id="FungiDB:C3_06760W_A"/>
<accession>A0A1D8PKJ8</accession>
<reference evidence="7 8" key="2">
    <citation type="journal article" date="2007" name="Genome Biol.">
        <title>Assembly of the Candida albicans genome into sixteen supercontigs aligned on the eight chromosomes.</title>
        <authorList>
            <person name="van het Hoog M."/>
            <person name="Rast T.J."/>
            <person name="Martchenko M."/>
            <person name="Grindle S."/>
            <person name="Dignard D."/>
            <person name="Hogues H."/>
            <person name="Cuomo C."/>
            <person name="Berriman M."/>
            <person name="Scherer S."/>
            <person name="Magee B.B."/>
            <person name="Whiteway M."/>
            <person name="Chibana H."/>
            <person name="Nantel A."/>
            <person name="Magee P.T."/>
        </authorList>
    </citation>
    <scope>GENOME REANNOTATION</scope>
    <source>
        <strain evidence="8">SC5314 / ATCC MYA-2876</strain>
    </source>
</reference>
<dbReference type="FunCoup" id="A0A1D8PKJ8">
    <property type="interactions" value="447"/>
</dbReference>
<protein>
    <recommendedName>
        <fullName evidence="9">Ribosomal RNA-processing protein 1</fullName>
    </recommendedName>
</protein>
<dbReference type="GO" id="GO:0006364">
    <property type="term" value="P:rRNA processing"/>
    <property type="evidence" value="ECO:0007669"/>
    <property type="project" value="UniProtKB-KW"/>
</dbReference>
<dbReference type="eggNOG" id="KOG3911">
    <property type="taxonomic scope" value="Eukaryota"/>
</dbReference>
<dbReference type="RefSeq" id="XP_719920.2">
    <property type="nucleotide sequence ID" value="XM_714827.2"/>
</dbReference>
<dbReference type="CGD" id="CAL0000174798">
    <property type="gene designation" value="orf19.14120"/>
</dbReference>
<keyword evidence="8" id="KW-1185">Reference proteome</keyword>
<dbReference type="EMBL" id="CP017625">
    <property type="protein sequence ID" value="AOW28682.1"/>
    <property type="molecule type" value="Genomic_DNA"/>
</dbReference>
<dbReference type="SMR" id="A0A1D8PKJ8"/>
<evidence type="ECO:0000256" key="2">
    <source>
        <dbReference type="ARBA" id="ARBA00006374"/>
    </source>
</evidence>
<dbReference type="KEGG" id="cal:CAALFM_C306760WA"/>
<reference evidence="7 8" key="1">
    <citation type="journal article" date="2004" name="Proc. Natl. Acad. Sci. U.S.A.">
        <title>The diploid genome sequence of Candida albicans.</title>
        <authorList>
            <person name="Jones T."/>
            <person name="Federspiel N.A."/>
            <person name="Chibana H."/>
            <person name="Dungan J."/>
            <person name="Kalman S."/>
            <person name="Magee B.B."/>
            <person name="Newport G."/>
            <person name="Thorstenson Y.R."/>
            <person name="Agabian N."/>
            <person name="Magee P.T."/>
            <person name="Davis R.W."/>
            <person name="Scherer S."/>
        </authorList>
    </citation>
    <scope>NUCLEOTIDE SEQUENCE [LARGE SCALE GENOMIC DNA]</scope>
    <source>
        <strain evidence="8">SC5314 / ATCC MYA-2876</strain>
    </source>
</reference>
<dbReference type="GO" id="GO:0005634">
    <property type="term" value="C:nucleus"/>
    <property type="evidence" value="ECO:0007669"/>
    <property type="project" value="UniProtKB-SubCell"/>
</dbReference>
<evidence type="ECO:0000256" key="1">
    <source>
        <dbReference type="ARBA" id="ARBA00004123"/>
    </source>
</evidence>
<gene>
    <name evidence="7" type="ordered locus">CAALFM_C306760WA</name>
    <name evidence="6" type="ordered locus">orf19.14120</name>
</gene>
<dbReference type="OMA" id="AMWFSDR"/>
<evidence type="ECO:0008006" key="9">
    <source>
        <dbReference type="Google" id="ProtNLM"/>
    </source>
</evidence>
<proteinExistence type="inferred from homology"/>
<dbReference type="InParanoid" id="A0A1D8PKJ8"/>
<evidence type="ECO:0000313" key="8">
    <source>
        <dbReference type="Proteomes" id="UP000000559"/>
    </source>
</evidence>
<keyword evidence="4" id="KW-0539">Nucleus</keyword>
<dbReference type="GO" id="GO:0030688">
    <property type="term" value="C:preribosome, small subunit precursor"/>
    <property type="evidence" value="ECO:0007669"/>
    <property type="project" value="InterPro"/>
</dbReference>
<feature type="compositionally biased region" description="Acidic residues" evidence="5">
    <location>
        <begin position="246"/>
        <end position="275"/>
    </location>
</feature>
<evidence type="ECO:0000256" key="3">
    <source>
        <dbReference type="ARBA" id="ARBA00022552"/>
    </source>
</evidence>
<dbReference type="InterPro" id="IPR010301">
    <property type="entry name" value="RRP1"/>
</dbReference>
<comment type="subcellular location">
    <subcellularLocation>
        <location evidence="1">Nucleus</location>
    </subcellularLocation>
</comment>
<dbReference type="GeneID" id="3638502"/>
<sequence>MSQTSSFVKKLASNDKPTRDSALESLKNFLGSKKDLSLLDLKKIWKGLYFSMWYCDRSKAQERLAENLGKLYSETVSVSLFPQFVLAFFDIISIEWPNIDQWRVDKYYLLIRRILRHNFKFLKQNNWDEELVENWVNVLHQSVLSGEKNVSMGLPYHLCDIFIDELELVMFEDIQEEIDDLDNDASLEDKTKLLGKKIDIVSEVPVLKLLEPFQKLNKSAQLKTLREKCAEEVLNDERLKDWGVIEADDSDDSDNEGSGDDDDDDDEDEDEWKGF</sequence>
<dbReference type="PANTHER" id="PTHR13026">
    <property type="entry name" value="NNP-1 PROTEIN NOVEL NUCLEAR PROTEIN 1 NOP52"/>
    <property type="match status" value="1"/>
</dbReference>
<evidence type="ECO:0000256" key="4">
    <source>
        <dbReference type="ARBA" id="ARBA00023242"/>
    </source>
</evidence>
<organism evidence="7 8">
    <name type="scientific">Candida albicans (strain SC5314 / ATCC MYA-2876)</name>
    <name type="common">Yeast</name>
    <dbReference type="NCBI Taxonomy" id="237561"/>
    <lineage>
        <taxon>Eukaryota</taxon>
        <taxon>Fungi</taxon>
        <taxon>Dikarya</taxon>
        <taxon>Ascomycota</taxon>
        <taxon>Saccharomycotina</taxon>
        <taxon>Pichiomycetes</taxon>
        <taxon>Debaryomycetaceae</taxon>
        <taxon>Candida/Lodderomyces clade</taxon>
        <taxon>Candida</taxon>
    </lineage>
</organism>
<evidence type="ECO:0000313" key="7">
    <source>
        <dbReference type="EMBL" id="AOW28682.1"/>
    </source>
</evidence>
<evidence type="ECO:0000313" key="6">
    <source>
        <dbReference type="CGD" id="CAL0000174798"/>
    </source>
</evidence>
<dbReference type="Pfam" id="PF05997">
    <property type="entry name" value="Nop52"/>
    <property type="match status" value="1"/>
</dbReference>
<dbReference type="GO" id="GO:0030687">
    <property type="term" value="C:preribosome, large subunit precursor"/>
    <property type="evidence" value="ECO:0007669"/>
    <property type="project" value="EnsemblFungi"/>
</dbReference>